<dbReference type="EMBL" id="BKCJ011102525">
    <property type="protein sequence ID" value="GFC85926.1"/>
    <property type="molecule type" value="Genomic_DNA"/>
</dbReference>
<feature type="compositionally biased region" description="Polar residues" evidence="1">
    <location>
        <begin position="26"/>
        <end position="56"/>
    </location>
</feature>
<proteinExistence type="predicted"/>
<comment type="caution">
    <text evidence="2">The sequence shown here is derived from an EMBL/GenBank/DDBJ whole genome shotgun (WGS) entry which is preliminary data.</text>
</comment>
<name>A0A699RJQ6_TANCI</name>
<reference evidence="2" key="1">
    <citation type="journal article" date="2019" name="Sci. Rep.">
        <title>Draft genome of Tanacetum cinerariifolium, the natural source of mosquito coil.</title>
        <authorList>
            <person name="Yamashiro T."/>
            <person name="Shiraishi A."/>
            <person name="Satake H."/>
            <person name="Nakayama K."/>
        </authorList>
    </citation>
    <scope>NUCLEOTIDE SEQUENCE</scope>
</reference>
<organism evidence="2">
    <name type="scientific">Tanacetum cinerariifolium</name>
    <name type="common">Dalmatian daisy</name>
    <name type="synonym">Chrysanthemum cinerariifolium</name>
    <dbReference type="NCBI Taxonomy" id="118510"/>
    <lineage>
        <taxon>Eukaryota</taxon>
        <taxon>Viridiplantae</taxon>
        <taxon>Streptophyta</taxon>
        <taxon>Embryophyta</taxon>
        <taxon>Tracheophyta</taxon>
        <taxon>Spermatophyta</taxon>
        <taxon>Magnoliopsida</taxon>
        <taxon>eudicotyledons</taxon>
        <taxon>Gunneridae</taxon>
        <taxon>Pentapetalae</taxon>
        <taxon>asterids</taxon>
        <taxon>campanulids</taxon>
        <taxon>Asterales</taxon>
        <taxon>Asteraceae</taxon>
        <taxon>Asteroideae</taxon>
        <taxon>Anthemideae</taxon>
        <taxon>Anthemidinae</taxon>
        <taxon>Tanacetum</taxon>
    </lineage>
</organism>
<evidence type="ECO:0000313" key="2">
    <source>
        <dbReference type="EMBL" id="GFC85926.1"/>
    </source>
</evidence>
<feature type="region of interest" description="Disordered" evidence="1">
    <location>
        <begin position="1"/>
        <end position="110"/>
    </location>
</feature>
<protein>
    <submittedName>
        <fullName evidence="2">Uncharacterized protein</fullName>
    </submittedName>
</protein>
<feature type="non-terminal residue" evidence="2">
    <location>
        <position position="110"/>
    </location>
</feature>
<dbReference type="AlphaFoldDB" id="A0A699RJQ6"/>
<gene>
    <name evidence="2" type="ORF">Tci_857896</name>
</gene>
<sequence length="110" mass="11688">MLVTMGEGSETPTEPHHTPSPEAKQTLPTATSSRSLLTITTEPLPTVIPTDTPQHRQYTRRARIAQSSVLPPAADEPVSPIGDDSQVEACPTDSGLAVEQDKANITKTST</sequence>
<evidence type="ECO:0000256" key="1">
    <source>
        <dbReference type="SAM" id="MobiDB-lite"/>
    </source>
</evidence>
<accession>A0A699RJQ6</accession>